<feature type="transmembrane region" description="Helical" evidence="1">
    <location>
        <begin position="163"/>
        <end position="185"/>
    </location>
</feature>
<dbReference type="Proteomes" id="UP000440578">
    <property type="component" value="Unassembled WGS sequence"/>
</dbReference>
<evidence type="ECO:0000313" key="3">
    <source>
        <dbReference type="EMBL" id="KAF0304667.1"/>
    </source>
</evidence>
<name>A0A6A4WA48_AMPAM</name>
<protein>
    <submittedName>
        <fullName evidence="3">Sorting nexin-25</fullName>
    </submittedName>
</protein>
<accession>A0A6A4WA48</accession>
<organism evidence="3 4">
    <name type="scientific">Amphibalanus amphitrite</name>
    <name type="common">Striped barnacle</name>
    <name type="synonym">Balanus amphitrite</name>
    <dbReference type="NCBI Taxonomy" id="1232801"/>
    <lineage>
        <taxon>Eukaryota</taxon>
        <taxon>Metazoa</taxon>
        <taxon>Ecdysozoa</taxon>
        <taxon>Arthropoda</taxon>
        <taxon>Crustacea</taxon>
        <taxon>Multicrustacea</taxon>
        <taxon>Cirripedia</taxon>
        <taxon>Thoracica</taxon>
        <taxon>Thoracicalcarea</taxon>
        <taxon>Balanomorpha</taxon>
        <taxon>Balanoidea</taxon>
        <taxon>Balanidae</taxon>
        <taxon>Amphibalaninae</taxon>
        <taxon>Amphibalanus</taxon>
    </lineage>
</organism>
<evidence type="ECO:0000256" key="1">
    <source>
        <dbReference type="SAM" id="Phobius"/>
    </source>
</evidence>
<dbReference type="PROSITE" id="PS51207">
    <property type="entry name" value="PXA"/>
    <property type="match status" value="1"/>
</dbReference>
<dbReference type="Pfam" id="PF02194">
    <property type="entry name" value="PXA"/>
    <property type="match status" value="1"/>
</dbReference>
<feature type="domain" description="PXA" evidence="2">
    <location>
        <begin position="227"/>
        <end position="395"/>
    </location>
</feature>
<dbReference type="OrthoDB" id="120967at2759"/>
<dbReference type="GO" id="GO:0035091">
    <property type="term" value="F:phosphatidylinositol binding"/>
    <property type="evidence" value="ECO:0007669"/>
    <property type="project" value="TreeGrafter"/>
</dbReference>
<dbReference type="PANTHER" id="PTHR22775">
    <property type="entry name" value="SORTING NEXIN"/>
    <property type="match status" value="1"/>
</dbReference>
<dbReference type="EMBL" id="VIIS01000824">
    <property type="protein sequence ID" value="KAF0304667.1"/>
    <property type="molecule type" value="Genomic_DNA"/>
</dbReference>
<keyword evidence="4" id="KW-1185">Reference proteome</keyword>
<keyword evidence="1" id="KW-1133">Transmembrane helix</keyword>
<proteinExistence type="predicted"/>
<evidence type="ECO:0000313" key="4">
    <source>
        <dbReference type="Proteomes" id="UP000440578"/>
    </source>
</evidence>
<dbReference type="AlphaFoldDB" id="A0A6A4WA48"/>
<gene>
    <name evidence="3" type="primary">Snx25_1</name>
    <name evidence="3" type="ORF">FJT64_023576</name>
</gene>
<keyword evidence="1" id="KW-0812">Transmembrane</keyword>
<dbReference type="SMART" id="SM00313">
    <property type="entry name" value="PXA"/>
    <property type="match status" value="1"/>
</dbReference>
<reference evidence="3 4" key="1">
    <citation type="submission" date="2019-07" db="EMBL/GenBank/DDBJ databases">
        <title>Draft genome assembly of a fouling barnacle, Amphibalanus amphitrite (Darwin, 1854): The first reference genome for Thecostraca.</title>
        <authorList>
            <person name="Kim W."/>
        </authorList>
    </citation>
    <scope>NUCLEOTIDE SEQUENCE [LARGE SCALE GENOMIC DNA]</scope>
    <source>
        <strain evidence="3">SNU_AA5</strain>
        <tissue evidence="3">Soma without cirri and trophi</tissue>
    </source>
</reference>
<evidence type="ECO:0000259" key="2">
    <source>
        <dbReference type="PROSITE" id="PS51207"/>
    </source>
</evidence>
<comment type="caution">
    <text evidence="3">The sequence shown here is derived from an EMBL/GenBank/DDBJ whole genome shotgun (WGS) entry which is preliminary data.</text>
</comment>
<sequence>MNKSTLKKRLKEWDDKQWKEELEAKSSIMVYRSAKTAIKEDPIYDNTASSIILFQARSNTLPLETRKRHTGEETTCLLCGDGEEDQHHFLLECTKLAEERLKMTSLQRPHQEDQLEVLKTFLFNESTEEMEKNKEGLYKLWRLRKRKLVTVTDGSALDWWPRLLFSLACLLTVVVGAILAVWVHIKLGQPQKVTIKRPVPVDHVKNALKCGSQQDKTSGYQRPPIVSRAVDEVLAEIVSHVVDDFFSSWYSQLAFEPDLQAQAIKNEIWESLRRLQDRLNAIDHVNFIATDVFNKIKQHFQRIRIAHEMSDGKTTLPMYTLVSYLANPERELQFLRSVAEVVIMILLPPDYSRCVPVRQLLRETLACHVFQPAIDLLCDPDFINQKVYEYVHHHQLWRELHQRTYTYAASYEDFIGIIQESNDVDELKHIRFNIVTEIMQATTINNLKRARGMKLTQDRRPQGSSKGDLLQDMHDKLRRFAVFVCLFYVKEWLTCTTAADAAVSNLGRYQDLNVLRRVDPKVAEAAMEVYGRHTWYLTQELVTLALVSSLVDPPTKRRMADVIHEYATEQATATRMGKPDLPTLPTEAGQVKALELDDFIGPESRTVFGVLGISAGFLRKPLPWDGDPDFDRLATFVLHLRVTNGTAERGVKLISDFIGHITTSDFELQELLQVVEAHRQRYPDYSKATLSAAV</sequence>
<dbReference type="PANTHER" id="PTHR22775:SF48">
    <property type="entry name" value="SORTING NEXIN-25"/>
    <property type="match status" value="1"/>
</dbReference>
<keyword evidence="1" id="KW-0472">Membrane</keyword>
<dbReference type="InterPro" id="IPR003114">
    <property type="entry name" value="Phox_assoc"/>
</dbReference>